<feature type="compositionally biased region" description="Gly residues" evidence="2">
    <location>
        <begin position="194"/>
        <end position="212"/>
    </location>
</feature>
<dbReference type="Proteomes" id="UP001194696">
    <property type="component" value="Unassembled WGS sequence"/>
</dbReference>
<name>A0ABQ7KC21_9FUNG</name>
<feature type="compositionally biased region" description="Polar residues" evidence="2">
    <location>
        <begin position="241"/>
        <end position="252"/>
    </location>
</feature>
<dbReference type="SUPFAM" id="SSF50685">
    <property type="entry name" value="Barwin-like endoglucanases"/>
    <property type="match status" value="1"/>
</dbReference>
<evidence type="ECO:0000313" key="6">
    <source>
        <dbReference type="Proteomes" id="UP001194696"/>
    </source>
</evidence>
<dbReference type="PANTHER" id="PTHR31836">
    <property type="match status" value="1"/>
</dbReference>
<keyword evidence="3" id="KW-0812">Transmembrane</keyword>
<evidence type="ECO:0000313" key="5">
    <source>
        <dbReference type="EMBL" id="KAG0295449.1"/>
    </source>
</evidence>
<evidence type="ECO:0000256" key="1">
    <source>
        <dbReference type="ARBA" id="ARBA00022729"/>
    </source>
</evidence>
<feature type="domain" description="RlpA-like protein double-psi beta-barrel" evidence="4">
    <location>
        <begin position="302"/>
        <end position="357"/>
    </location>
</feature>
<sequence length="361" mass="38585">MSRPLKSQRTSASAAEYLTTRKKSSVMAVAPAGSGTMDRSININNDYDSTHPLPAPPAPTHRGFQQEPEHGQEQDQEHDEPMSPQFASSTSRINNNSISKQDESLSDIPPPLPSKNTFYIAHPGSNGDKENKYSYNYTPPTSSPTFLEKFMSRHPKISRHRCRFAALLFTIVFLLLLLITLLAVLLTRKDDGITGGGSIGGGSGGSGDGYGQPGNEWGDGATATMEELRKHNAGISPPPINHSNEPGWTNTGNGEGTFYDPSVKTSAGGFQMGACEFPYINSAQDMIAALNKPDFGSFARASKSPACGQCLQVTGPNGTVTVQVVDMCPGCKSGDVDLTPGAFAKIASLDAGRVRISWRRC</sequence>
<keyword evidence="6" id="KW-1185">Reference proteome</keyword>
<feature type="compositionally biased region" description="Polar residues" evidence="2">
    <location>
        <begin position="1"/>
        <end position="13"/>
    </location>
</feature>
<dbReference type="Pfam" id="PF03330">
    <property type="entry name" value="DPBB_1"/>
    <property type="match status" value="1"/>
</dbReference>
<feature type="region of interest" description="Disordered" evidence="2">
    <location>
        <begin position="1"/>
        <end position="136"/>
    </location>
</feature>
<dbReference type="Gene3D" id="2.40.40.10">
    <property type="entry name" value="RlpA-like domain"/>
    <property type="match status" value="1"/>
</dbReference>
<evidence type="ECO:0000259" key="4">
    <source>
        <dbReference type="Pfam" id="PF03330"/>
    </source>
</evidence>
<proteinExistence type="predicted"/>
<feature type="compositionally biased region" description="Polar residues" evidence="2">
    <location>
        <begin position="37"/>
        <end position="47"/>
    </location>
</feature>
<dbReference type="EMBL" id="JAAAIM010000084">
    <property type="protein sequence ID" value="KAG0295449.1"/>
    <property type="molecule type" value="Genomic_DNA"/>
</dbReference>
<comment type="caution">
    <text evidence="5">The sequence shown here is derived from an EMBL/GenBank/DDBJ whole genome shotgun (WGS) entry which is preliminary data.</text>
</comment>
<reference evidence="5 6" key="1">
    <citation type="journal article" date="2020" name="Fungal Divers.">
        <title>Resolving the Mortierellaceae phylogeny through synthesis of multi-gene phylogenetics and phylogenomics.</title>
        <authorList>
            <person name="Vandepol N."/>
            <person name="Liber J."/>
            <person name="Desiro A."/>
            <person name="Na H."/>
            <person name="Kennedy M."/>
            <person name="Barry K."/>
            <person name="Grigoriev I.V."/>
            <person name="Miller A.N."/>
            <person name="O'Donnell K."/>
            <person name="Stajich J.E."/>
            <person name="Bonito G."/>
        </authorList>
    </citation>
    <scope>NUCLEOTIDE SEQUENCE [LARGE SCALE GENOMIC DNA]</scope>
    <source>
        <strain evidence="5 6">AD045</strain>
    </source>
</reference>
<feature type="compositionally biased region" description="Low complexity" evidence="2">
    <location>
        <begin position="88"/>
        <end position="99"/>
    </location>
</feature>
<feature type="region of interest" description="Disordered" evidence="2">
    <location>
        <begin position="232"/>
        <end position="256"/>
    </location>
</feature>
<dbReference type="InterPro" id="IPR009009">
    <property type="entry name" value="RlpA-like_DPBB"/>
</dbReference>
<feature type="transmembrane region" description="Helical" evidence="3">
    <location>
        <begin position="164"/>
        <end position="186"/>
    </location>
</feature>
<keyword evidence="1" id="KW-0732">Signal</keyword>
<protein>
    <recommendedName>
        <fullName evidence="4">RlpA-like protein double-psi beta-barrel domain-containing protein</fullName>
    </recommendedName>
</protein>
<feature type="region of interest" description="Disordered" evidence="2">
    <location>
        <begin position="194"/>
        <end position="220"/>
    </location>
</feature>
<gene>
    <name evidence="5" type="ORF">BGZ96_011725</name>
</gene>
<dbReference type="InterPro" id="IPR036908">
    <property type="entry name" value="RlpA-like_sf"/>
</dbReference>
<evidence type="ECO:0000256" key="3">
    <source>
        <dbReference type="SAM" id="Phobius"/>
    </source>
</evidence>
<feature type="compositionally biased region" description="Basic and acidic residues" evidence="2">
    <location>
        <begin position="67"/>
        <end position="81"/>
    </location>
</feature>
<keyword evidence="3" id="KW-1133">Transmembrane helix</keyword>
<dbReference type="InterPro" id="IPR051477">
    <property type="entry name" value="Expansin_CellWall"/>
</dbReference>
<accession>A0ABQ7KC21</accession>
<evidence type="ECO:0000256" key="2">
    <source>
        <dbReference type="SAM" id="MobiDB-lite"/>
    </source>
</evidence>
<organism evidence="5 6">
    <name type="scientific">Linnemannia gamsii</name>
    <dbReference type="NCBI Taxonomy" id="64522"/>
    <lineage>
        <taxon>Eukaryota</taxon>
        <taxon>Fungi</taxon>
        <taxon>Fungi incertae sedis</taxon>
        <taxon>Mucoromycota</taxon>
        <taxon>Mortierellomycotina</taxon>
        <taxon>Mortierellomycetes</taxon>
        <taxon>Mortierellales</taxon>
        <taxon>Mortierellaceae</taxon>
        <taxon>Linnemannia</taxon>
    </lineage>
</organism>
<dbReference type="CDD" id="cd22272">
    <property type="entry name" value="DPBB_EXLX1-like"/>
    <property type="match status" value="1"/>
</dbReference>
<keyword evidence="3" id="KW-0472">Membrane</keyword>
<dbReference type="PANTHER" id="PTHR31836:SF21">
    <property type="entry name" value="EXPANSIN-LIKE PROTEIN 7"/>
    <property type="match status" value="1"/>
</dbReference>